<evidence type="ECO:0000313" key="2">
    <source>
        <dbReference type="Proteomes" id="UP000218327"/>
    </source>
</evidence>
<evidence type="ECO:0008006" key="3">
    <source>
        <dbReference type="Google" id="ProtNLM"/>
    </source>
</evidence>
<sequence length="323" mass="36186">MNIPENKEQLQHLLIRYLYEDLTADEVVVFEQELETNSVLAQLLEEELRLDSAIPQGIQPQISEERLQGNRWLLRQNLQRQDRTSFSVRQWLANLAEKPFAVGFQAAAMAMTFVLGIYVASPSATQDIIPVVDQMVSSAETADLSPLALINDEDYEIYQFKVNDYDADTGDISLSFSLASQTNITGNVADQDIHSLMAVALQNDIDSASRLDTINALQTVASGNQVYQALIYVLTNDQNPGVRYQAVQSLVALAHEEQVRDALRFALSQDVNPGVRLEAFQALAAYPDQQTLDVFRVRMDRDSNEYIRAQARTIVEESEGDVI</sequence>
<dbReference type="Gene3D" id="1.25.10.10">
    <property type="entry name" value="Leucine-rich Repeat Variant"/>
    <property type="match status" value="1"/>
</dbReference>
<evidence type="ECO:0000313" key="1">
    <source>
        <dbReference type="EMBL" id="PCJ27970.1"/>
    </source>
</evidence>
<dbReference type="SUPFAM" id="SSF48371">
    <property type="entry name" value="ARM repeat"/>
    <property type="match status" value="1"/>
</dbReference>
<gene>
    <name evidence="1" type="ORF">COA96_02060</name>
</gene>
<organism evidence="1 2">
    <name type="scientific">SAR86 cluster bacterium</name>
    <dbReference type="NCBI Taxonomy" id="2030880"/>
    <lineage>
        <taxon>Bacteria</taxon>
        <taxon>Pseudomonadati</taxon>
        <taxon>Pseudomonadota</taxon>
        <taxon>Gammaproteobacteria</taxon>
        <taxon>SAR86 cluster</taxon>
    </lineage>
</organism>
<proteinExistence type="predicted"/>
<name>A0A2A5B9C5_9GAMM</name>
<dbReference type="InterPro" id="IPR016024">
    <property type="entry name" value="ARM-type_fold"/>
</dbReference>
<dbReference type="AlphaFoldDB" id="A0A2A5B9C5"/>
<dbReference type="InterPro" id="IPR011989">
    <property type="entry name" value="ARM-like"/>
</dbReference>
<comment type="caution">
    <text evidence="1">The sequence shown here is derived from an EMBL/GenBank/DDBJ whole genome shotgun (WGS) entry which is preliminary data.</text>
</comment>
<accession>A0A2A5B9C5</accession>
<dbReference type="EMBL" id="NVVJ01000004">
    <property type="protein sequence ID" value="PCJ27970.1"/>
    <property type="molecule type" value="Genomic_DNA"/>
</dbReference>
<dbReference type="Pfam" id="PF13646">
    <property type="entry name" value="HEAT_2"/>
    <property type="match status" value="1"/>
</dbReference>
<dbReference type="Proteomes" id="UP000218327">
    <property type="component" value="Unassembled WGS sequence"/>
</dbReference>
<protein>
    <recommendedName>
        <fullName evidence="3">HEAT repeat domain-containing protein</fullName>
    </recommendedName>
</protein>
<reference evidence="2" key="1">
    <citation type="submission" date="2017-08" db="EMBL/GenBank/DDBJ databases">
        <title>A dynamic microbial community with high functional redundancy inhabits the cold, oxic subseafloor aquifer.</title>
        <authorList>
            <person name="Tully B.J."/>
            <person name="Wheat C.G."/>
            <person name="Glazer B.T."/>
            <person name="Huber J.A."/>
        </authorList>
    </citation>
    <scope>NUCLEOTIDE SEQUENCE [LARGE SCALE GENOMIC DNA]</scope>
</reference>